<dbReference type="GO" id="GO:0016020">
    <property type="term" value="C:membrane"/>
    <property type="evidence" value="ECO:0007669"/>
    <property type="project" value="UniProtKB-SubCell"/>
</dbReference>
<name>A0A9P5YHK3_9AGAR</name>
<keyword evidence="3 5" id="KW-1133">Transmembrane helix</keyword>
<dbReference type="OrthoDB" id="409725at2759"/>
<keyword evidence="2 5" id="KW-0812">Transmembrane</keyword>
<comment type="caution">
    <text evidence="7">The sequence shown here is derived from an EMBL/GenBank/DDBJ whole genome shotgun (WGS) entry which is preliminary data.</text>
</comment>
<organism evidence="7 8">
    <name type="scientific">Collybia nuda</name>
    <dbReference type="NCBI Taxonomy" id="64659"/>
    <lineage>
        <taxon>Eukaryota</taxon>
        <taxon>Fungi</taxon>
        <taxon>Dikarya</taxon>
        <taxon>Basidiomycota</taxon>
        <taxon>Agaricomycotina</taxon>
        <taxon>Agaricomycetes</taxon>
        <taxon>Agaricomycetidae</taxon>
        <taxon>Agaricales</taxon>
        <taxon>Tricholomatineae</taxon>
        <taxon>Clitocybaceae</taxon>
        <taxon>Collybia</taxon>
    </lineage>
</organism>
<keyword evidence="8" id="KW-1185">Reference proteome</keyword>
<evidence type="ECO:0000313" key="7">
    <source>
        <dbReference type="EMBL" id="KAF9467750.1"/>
    </source>
</evidence>
<evidence type="ECO:0000256" key="5">
    <source>
        <dbReference type="SAM" id="Phobius"/>
    </source>
</evidence>
<feature type="domain" description="SLC26A/SulP transporter" evidence="6">
    <location>
        <begin position="24"/>
        <end position="435"/>
    </location>
</feature>
<feature type="transmembrane region" description="Helical" evidence="5">
    <location>
        <begin position="430"/>
        <end position="458"/>
    </location>
</feature>
<feature type="transmembrane region" description="Helical" evidence="5">
    <location>
        <begin position="188"/>
        <end position="211"/>
    </location>
</feature>
<evidence type="ECO:0000256" key="2">
    <source>
        <dbReference type="ARBA" id="ARBA00022692"/>
    </source>
</evidence>
<comment type="subcellular location">
    <subcellularLocation>
        <location evidence="1">Membrane</location>
        <topology evidence="1">Multi-pass membrane protein</topology>
    </subcellularLocation>
</comment>
<evidence type="ECO:0000259" key="6">
    <source>
        <dbReference type="Pfam" id="PF00916"/>
    </source>
</evidence>
<feature type="transmembrane region" description="Helical" evidence="5">
    <location>
        <begin position="232"/>
        <end position="254"/>
    </location>
</feature>
<proteinExistence type="predicted"/>
<feature type="transmembrane region" description="Helical" evidence="5">
    <location>
        <begin position="305"/>
        <end position="324"/>
    </location>
</feature>
<dbReference type="InterPro" id="IPR011547">
    <property type="entry name" value="SLC26A/SulP_dom"/>
</dbReference>
<protein>
    <submittedName>
        <fullName evidence="7">Sulfate transporter family-domain-containing protein</fullName>
    </submittedName>
</protein>
<dbReference type="PANTHER" id="PTHR43310:SF4">
    <property type="entry name" value="AFR304WP"/>
    <property type="match status" value="1"/>
</dbReference>
<sequence>MEGPKPPSFSNSVRKINTRLHRALPAVVLGTFFNVLDAVSTGLLLFPSDAGSAQFKALQIQGLSMFIMSTALSQVAMTLGGSRFPGALGAMLIEILPFLRGVGSDIRNTLGSDHPGLVPTVMVAYASTSFLTGFLFIALGLLKLGKVVAYFPHTVLTGAIGGIGVALFILGLELILPETSPPLTLPNAGSVLFNTAQLPLLVVSFFPALLLSVSKRSKHLERWTFGASTNVYFIPGCLCAIPFIFWVVVVSIQIPMETLVKKGWLFRVDLSSSTQTGIGDGWMYWREFDFPKVEWWAIKSATTNMTLLVVIGVLNLPIFVPALAHRLDVPYDMDHEFLGQGVANLLAGITGTVPNILQYSYSVFVTEVGGGRFELGLITLLTFLLFFTSSLLLPYVPTVLASSLVLFLGIELSLEAVWEAALTLPRLDWGICVATLIACTFVGFAEGFLVGIALAAFVHFTFGSAESRAATQAISI</sequence>
<dbReference type="AlphaFoldDB" id="A0A9P5YHK3"/>
<gene>
    <name evidence="7" type="ORF">BDZ94DRAFT_902176</name>
</gene>
<dbReference type="InterPro" id="IPR052706">
    <property type="entry name" value="Membrane-Transporter-like"/>
</dbReference>
<dbReference type="Pfam" id="PF00916">
    <property type="entry name" value="Sulfate_transp"/>
    <property type="match status" value="1"/>
</dbReference>
<evidence type="ECO:0000256" key="3">
    <source>
        <dbReference type="ARBA" id="ARBA00022989"/>
    </source>
</evidence>
<accession>A0A9P5YHK3</accession>
<feature type="transmembrane region" description="Helical" evidence="5">
    <location>
        <begin position="154"/>
        <end position="176"/>
    </location>
</feature>
<evidence type="ECO:0000256" key="4">
    <source>
        <dbReference type="ARBA" id="ARBA00023136"/>
    </source>
</evidence>
<keyword evidence="4 5" id="KW-0472">Membrane</keyword>
<dbReference type="EMBL" id="MU150235">
    <property type="protein sequence ID" value="KAF9467750.1"/>
    <property type="molecule type" value="Genomic_DNA"/>
</dbReference>
<dbReference type="Proteomes" id="UP000807353">
    <property type="component" value="Unassembled WGS sequence"/>
</dbReference>
<dbReference type="PANTHER" id="PTHR43310">
    <property type="entry name" value="SULFATE TRANSPORTER YBAR-RELATED"/>
    <property type="match status" value="1"/>
</dbReference>
<feature type="transmembrane region" description="Helical" evidence="5">
    <location>
        <begin position="399"/>
        <end position="418"/>
    </location>
</feature>
<feature type="transmembrane region" description="Helical" evidence="5">
    <location>
        <begin position="122"/>
        <end position="142"/>
    </location>
</feature>
<feature type="transmembrane region" description="Helical" evidence="5">
    <location>
        <begin position="23"/>
        <end position="46"/>
    </location>
</feature>
<evidence type="ECO:0000313" key="8">
    <source>
        <dbReference type="Proteomes" id="UP000807353"/>
    </source>
</evidence>
<reference evidence="7" key="1">
    <citation type="submission" date="2020-11" db="EMBL/GenBank/DDBJ databases">
        <authorList>
            <consortium name="DOE Joint Genome Institute"/>
            <person name="Ahrendt S."/>
            <person name="Riley R."/>
            <person name="Andreopoulos W."/>
            <person name="Labutti K."/>
            <person name="Pangilinan J."/>
            <person name="Ruiz-Duenas F.J."/>
            <person name="Barrasa J.M."/>
            <person name="Sanchez-Garcia M."/>
            <person name="Camarero S."/>
            <person name="Miyauchi S."/>
            <person name="Serrano A."/>
            <person name="Linde D."/>
            <person name="Babiker R."/>
            <person name="Drula E."/>
            <person name="Ayuso-Fernandez I."/>
            <person name="Pacheco R."/>
            <person name="Padilla G."/>
            <person name="Ferreira P."/>
            <person name="Barriuso J."/>
            <person name="Kellner H."/>
            <person name="Castanera R."/>
            <person name="Alfaro M."/>
            <person name="Ramirez L."/>
            <person name="Pisabarro A.G."/>
            <person name="Kuo A."/>
            <person name="Tritt A."/>
            <person name="Lipzen A."/>
            <person name="He G."/>
            <person name="Yan M."/>
            <person name="Ng V."/>
            <person name="Cullen D."/>
            <person name="Martin F."/>
            <person name="Rosso M.-N."/>
            <person name="Henrissat B."/>
            <person name="Hibbett D."/>
            <person name="Martinez A.T."/>
            <person name="Grigoriev I.V."/>
        </authorList>
    </citation>
    <scope>NUCLEOTIDE SEQUENCE</scope>
    <source>
        <strain evidence="7">CBS 247.69</strain>
    </source>
</reference>
<feature type="transmembrane region" description="Helical" evidence="5">
    <location>
        <begin position="375"/>
        <end position="393"/>
    </location>
</feature>
<evidence type="ECO:0000256" key="1">
    <source>
        <dbReference type="ARBA" id="ARBA00004141"/>
    </source>
</evidence>